<proteinExistence type="predicted"/>
<dbReference type="EMBL" id="VSSQ01022529">
    <property type="protein sequence ID" value="MPM68902.1"/>
    <property type="molecule type" value="Genomic_DNA"/>
</dbReference>
<dbReference type="AlphaFoldDB" id="A0A645BUG9"/>
<evidence type="ECO:0000313" key="1">
    <source>
        <dbReference type="EMBL" id="MPM68902.1"/>
    </source>
</evidence>
<gene>
    <name evidence="1" type="ORF">SDC9_115837</name>
</gene>
<sequence>MAGNALHVHTDFHTASLTPVNSAVGGLGGDHEFGTNLVLVHNVLPAEAVTVLLLDGADHQHGIFIREQTELFHDFGAVNGGDDAAQLVGSASASDLGVGFKAFVRVELPVVPVADAHGVDMGVKADESLARTHIPQDVAHGIDDDFVKAHLLHLGFNTLHVSFFAGALTGDGNQVPEKPCHVRLKAFGCLFNSIKIHSINLRRNLGTDKLLPIFPLVRLLIQINTTALKSQKIF</sequence>
<reference evidence="1" key="1">
    <citation type="submission" date="2019-08" db="EMBL/GenBank/DDBJ databases">
        <authorList>
            <person name="Kucharzyk K."/>
            <person name="Murdoch R.W."/>
            <person name="Higgins S."/>
            <person name="Loffler F."/>
        </authorList>
    </citation>
    <scope>NUCLEOTIDE SEQUENCE</scope>
</reference>
<organism evidence="1">
    <name type="scientific">bioreactor metagenome</name>
    <dbReference type="NCBI Taxonomy" id="1076179"/>
    <lineage>
        <taxon>unclassified sequences</taxon>
        <taxon>metagenomes</taxon>
        <taxon>ecological metagenomes</taxon>
    </lineage>
</organism>
<comment type="caution">
    <text evidence="1">The sequence shown here is derived from an EMBL/GenBank/DDBJ whole genome shotgun (WGS) entry which is preliminary data.</text>
</comment>
<name>A0A645BUG9_9ZZZZ</name>
<accession>A0A645BUG9</accession>
<protein>
    <submittedName>
        <fullName evidence="1">Uncharacterized protein</fullName>
    </submittedName>
</protein>